<keyword evidence="10" id="KW-1185">Reference proteome</keyword>
<sequence>MALGQRPRRRAREEPEREGPPDAPADPESVARTICLNLLTGRARTRAELATELARRDVADEVAVAVLDRLEEVRLLDDSAFAEQWVDSRHRHRGLGRRALSQELRHKGVDTEVANAALDELDPESERAKAAELVRRRLPSLDRVEPQAAARRLVGMLARKGYGAGLAYDVVRTEMAARGAELEGDVPDDDAL</sequence>
<feature type="domain" description="RecX second three-helical" evidence="7">
    <location>
        <begin position="77"/>
        <end position="118"/>
    </location>
</feature>
<keyword evidence="4 5" id="KW-0963">Cytoplasm</keyword>
<comment type="caution">
    <text evidence="9">The sequence shown here is derived from an EMBL/GenBank/DDBJ whole genome shotgun (WGS) entry which is preliminary data.</text>
</comment>
<dbReference type="Gene3D" id="1.10.10.10">
    <property type="entry name" value="Winged helix-like DNA-binding domain superfamily/Winged helix DNA-binding domain"/>
    <property type="match status" value="2"/>
</dbReference>
<comment type="subcellular location">
    <subcellularLocation>
        <location evidence="1 5">Cytoplasm</location>
    </subcellularLocation>
</comment>
<dbReference type="InterPro" id="IPR036388">
    <property type="entry name" value="WH-like_DNA-bd_sf"/>
</dbReference>
<evidence type="ECO:0000256" key="5">
    <source>
        <dbReference type="HAMAP-Rule" id="MF_01114"/>
    </source>
</evidence>
<feature type="domain" description="RecX first three-helical" evidence="8">
    <location>
        <begin position="31"/>
        <end position="70"/>
    </location>
</feature>
<evidence type="ECO:0000259" key="7">
    <source>
        <dbReference type="Pfam" id="PF02631"/>
    </source>
</evidence>
<dbReference type="Proteomes" id="UP001231924">
    <property type="component" value="Unassembled WGS sequence"/>
</dbReference>
<evidence type="ECO:0000256" key="2">
    <source>
        <dbReference type="ARBA" id="ARBA00009695"/>
    </source>
</evidence>
<reference evidence="9 10" key="1">
    <citation type="submission" date="2023-06" db="EMBL/GenBank/DDBJ databases">
        <title>Actinomycetospora Odt1-22.</title>
        <authorList>
            <person name="Supong K."/>
        </authorList>
    </citation>
    <scope>NUCLEOTIDE SEQUENCE [LARGE SCALE GENOMIC DNA]</scope>
    <source>
        <strain evidence="9 10">Odt1-22</strain>
    </source>
</reference>
<dbReference type="InterPro" id="IPR053924">
    <property type="entry name" value="RecX_HTH_2nd"/>
</dbReference>
<dbReference type="InterPro" id="IPR003783">
    <property type="entry name" value="Regulatory_RecX"/>
</dbReference>
<evidence type="ECO:0000256" key="6">
    <source>
        <dbReference type="SAM" id="MobiDB-lite"/>
    </source>
</evidence>
<evidence type="ECO:0000313" key="10">
    <source>
        <dbReference type="Proteomes" id="UP001231924"/>
    </source>
</evidence>
<dbReference type="PANTHER" id="PTHR33602">
    <property type="entry name" value="REGULATORY PROTEIN RECX FAMILY PROTEIN"/>
    <property type="match status" value="1"/>
</dbReference>
<dbReference type="InterPro" id="IPR053926">
    <property type="entry name" value="RecX_HTH_1st"/>
</dbReference>
<name>A0ABT7M6V9_9PSEU</name>
<dbReference type="EMBL" id="JASVWF010000002">
    <property type="protein sequence ID" value="MDL5156380.1"/>
    <property type="molecule type" value="Genomic_DNA"/>
</dbReference>
<feature type="compositionally biased region" description="Basic and acidic residues" evidence="6">
    <location>
        <begin position="11"/>
        <end position="20"/>
    </location>
</feature>
<evidence type="ECO:0000256" key="4">
    <source>
        <dbReference type="ARBA" id="ARBA00022490"/>
    </source>
</evidence>
<accession>A0ABT7M6V9</accession>
<gene>
    <name evidence="5" type="primary">recX</name>
    <name evidence="9" type="ORF">QRT03_10455</name>
</gene>
<evidence type="ECO:0000259" key="8">
    <source>
        <dbReference type="Pfam" id="PF21982"/>
    </source>
</evidence>
<dbReference type="RefSeq" id="WP_286052652.1">
    <property type="nucleotide sequence ID" value="NZ_JASVWF010000002.1"/>
</dbReference>
<evidence type="ECO:0000313" key="9">
    <source>
        <dbReference type="EMBL" id="MDL5156380.1"/>
    </source>
</evidence>
<proteinExistence type="inferred from homology"/>
<evidence type="ECO:0000256" key="3">
    <source>
        <dbReference type="ARBA" id="ARBA00018111"/>
    </source>
</evidence>
<dbReference type="HAMAP" id="MF_01114">
    <property type="entry name" value="RecX"/>
    <property type="match status" value="1"/>
</dbReference>
<dbReference type="Pfam" id="PF02631">
    <property type="entry name" value="RecX_HTH2"/>
    <property type="match status" value="1"/>
</dbReference>
<evidence type="ECO:0000256" key="1">
    <source>
        <dbReference type="ARBA" id="ARBA00004496"/>
    </source>
</evidence>
<feature type="region of interest" description="Disordered" evidence="6">
    <location>
        <begin position="1"/>
        <end position="30"/>
    </location>
</feature>
<dbReference type="PANTHER" id="PTHR33602:SF1">
    <property type="entry name" value="REGULATORY PROTEIN RECX FAMILY PROTEIN"/>
    <property type="match status" value="1"/>
</dbReference>
<comment type="similarity">
    <text evidence="2 5">Belongs to the RecX family.</text>
</comment>
<protein>
    <recommendedName>
        <fullName evidence="3 5">Regulatory protein RecX</fullName>
    </recommendedName>
</protein>
<comment type="function">
    <text evidence="5">Modulates RecA activity.</text>
</comment>
<dbReference type="Pfam" id="PF21982">
    <property type="entry name" value="RecX_HTH1"/>
    <property type="match status" value="1"/>
</dbReference>
<organism evidence="9 10">
    <name type="scientific">Actinomycetospora termitidis</name>
    <dbReference type="NCBI Taxonomy" id="3053470"/>
    <lineage>
        <taxon>Bacteria</taxon>
        <taxon>Bacillati</taxon>
        <taxon>Actinomycetota</taxon>
        <taxon>Actinomycetes</taxon>
        <taxon>Pseudonocardiales</taxon>
        <taxon>Pseudonocardiaceae</taxon>
        <taxon>Actinomycetospora</taxon>
    </lineage>
</organism>
<feature type="compositionally biased region" description="Basic residues" evidence="6">
    <location>
        <begin position="1"/>
        <end position="10"/>
    </location>
</feature>